<dbReference type="InterPro" id="IPR038570">
    <property type="entry name" value="HicA_sf"/>
</dbReference>
<reference evidence="8 9" key="1">
    <citation type="journal article" date="2016" name="Nat. Commun.">
        <title>Thousands of microbial genomes shed light on interconnected biogeochemical processes in an aquifer system.</title>
        <authorList>
            <person name="Anantharaman K."/>
            <person name="Brown C.T."/>
            <person name="Hug L.A."/>
            <person name="Sharon I."/>
            <person name="Castelle C.J."/>
            <person name="Probst A.J."/>
            <person name="Thomas B.C."/>
            <person name="Singh A."/>
            <person name="Wilkins M.J."/>
            <person name="Karaoz U."/>
            <person name="Brodie E.L."/>
            <person name="Williams K.H."/>
            <person name="Hubbard S.S."/>
            <person name="Banfield J.F."/>
        </authorList>
    </citation>
    <scope>NUCLEOTIDE SEQUENCE [LARGE SCALE GENOMIC DNA]</scope>
</reference>
<dbReference type="GO" id="GO:0004519">
    <property type="term" value="F:endonuclease activity"/>
    <property type="evidence" value="ECO:0007669"/>
    <property type="project" value="UniProtKB-KW"/>
</dbReference>
<evidence type="ECO:0000256" key="2">
    <source>
        <dbReference type="ARBA" id="ARBA00022649"/>
    </source>
</evidence>
<dbReference type="Proteomes" id="UP000177697">
    <property type="component" value="Unassembled WGS sequence"/>
</dbReference>
<gene>
    <name evidence="8" type="ORF">A2431_01965</name>
</gene>
<dbReference type="GO" id="GO:0003729">
    <property type="term" value="F:mRNA binding"/>
    <property type="evidence" value="ECO:0007669"/>
    <property type="project" value="InterPro"/>
</dbReference>
<organism evidence="8 9">
    <name type="scientific">Candidatus Zambryskibacteria bacterium RIFOXYC1_FULL_39_10</name>
    <dbReference type="NCBI Taxonomy" id="1802779"/>
    <lineage>
        <taxon>Bacteria</taxon>
        <taxon>Candidatus Zambryskiibacteriota</taxon>
    </lineage>
</organism>
<dbReference type="GO" id="GO:0016787">
    <property type="term" value="F:hydrolase activity"/>
    <property type="evidence" value="ECO:0007669"/>
    <property type="project" value="UniProtKB-KW"/>
</dbReference>
<dbReference type="Gene3D" id="3.30.920.30">
    <property type="entry name" value="Hypothetical protein"/>
    <property type="match status" value="1"/>
</dbReference>
<sequence length="81" mass="9204">MGSGLKTLSGKDLVIILANFGFELIKQRGSHMKVRRIVSGHNETLIIQNDKIIPVGTLKSIFNQASKYIPKEDLYKHFYNE</sequence>
<keyword evidence="5" id="KW-0378">Hydrolase</keyword>
<name>A0A1G2V486_9BACT</name>
<comment type="similarity">
    <text evidence="1">Belongs to the HicA mRNA interferase family.</text>
</comment>
<keyword evidence="6" id="KW-0694">RNA-binding</keyword>
<accession>A0A1G2V486</accession>
<keyword evidence="3" id="KW-0540">Nuclease</keyword>
<evidence type="ECO:0000256" key="6">
    <source>
        <dbReference type="ARBA" id="ARBA00022884"/>
    </source>
</evidence>
<proteinExistence type="inferred from homology"/>
<evidence type="ECO:0000256" key="4">
    <source>
        <dbReference type="ARBA" id="ARBA00022759"/>
    </source>
</evidence>
<dbReference type="InterPro" id="IPR012933">
    <property type="entry name" value="HicA_mRNA_interferase"/>
</dbReference>
<keyword evidence="7" id="KW-0346">Stress response</keyword>
<evidence type="ECO:0000313" key="9">
    <source>
        <dbReference type="Proteomes" id="UP000177697"/>
    </source>
</evidence>
<comment type="caution">
    <text evidence="8">The sequence shown here is derived from an EMBL/GenBank/DDBJ whole genome shotgun (WGS) entry which is preliminary data.</text>
</comment>
<protein>
    <recommendedName>
        <fullName evidence="10">Addiction module toxin, HicA family</fullName>
    </recommendedName>
</protein>
<dbReference type="EMBL" id="MHWW01000002">
    <property type="protein sequence ID" value="OHB16441.1"/>
    <property type="molecule type" value="Genomic_DNA"/>
</dbReference>
<dbReference type="SUPFAM" id="SSF54786">
    <property type="entry name" value="YcfA/nrd intein domain"/>
    <property type="match status" value="1"/>
</dbReference>
<evidence type="ECO:0000256" key="1">
    <source>
        <dbReference type="ARBA" id="ARBA00006620"/>
    </source>
</evidence>
<keyword evidence="2" id="KW-1277">Toxin-antitoxin system</keyword>
<evidence type="ECO:0000256" key="3">
    <source>
        <dbReference type="ARBA" id="ARBA00022722"/>
    </source>
</evidence>
<dbReference type="Pfam" id="PF07927">
    <property type="entry name" value="HicA_toxin"/>
    <property type="match status" value="1"/>
</dbReference>
<evidence type="ECO:0000313" key="8">
    <source>
        <dbReference type="EMBL" id="OHB16441.1"/>
    </source>
</evidence>
<keyword evidence="4" id="KW-0255">Endonuclease</keyword>
<evidence type="ECO:0000256" key="7">
    <source>
        <dbReference type="ARBA" id="ARBA00023016"/>
    </source>
</evidence>
<evidence type="ECO:0000256" key="5">
    <source>
        <dbReference type="ARBA" id="ARBA00022801"/>
    </source>
</evidence>
<dbReference type="AlphaFoldDB" id="A0A1G2V486"/>
<evidence type="ECO:0008006" key="10">
    <source>
        <dbReference type="Google" id="ProtNLM"/>
    </source>
</evidence>